<accession>A0A0X3VDQ3</accession>
<dbReference type="InterPro" id="IPR047715">
    <property type="entry name" value="EboA_dom"/>
</dbReference>
<dbReference type="OrthoDB" id="4328496at2"/>
<feature type="compositionally biased region" description="Low complexity" evidence="1">
    <location>
        <begin position="272"/>
        <end position="286"/>
    </location>
</feature>
<protein>
    <recommendedName>
        <fullName evidence="4">Sugar phosphate isomerase</fullName>
    </recommendedName>
</protein>
<evidence type="ECO:0000313" key="2">
    <source>
        <dbReference type="EMBL" id="KUL42943.1"/>
    </source>
</evidence>
<reference evidence="3" key="1">
    <citation type="submission" date="2015-10" db="EMBL/GenBank/DDBJ databases">
        <authorList>
            <person name="Ju K.-S."/>
            <person name="Doroghazi J.R."/>
            <person name="Metcalf W.W."/>
        </authorList>
    </citation>
    <scope>NUCLEOTIDE SEQUENCE [LARGE SCALE GENOMIC DNA]</scope>
    <source>
        <strain evidence="3">NRRL F-8817</strain>
    </source>
</reference>
<comment type="caution">
    <text evidence="2">The sequence shown here is derived from an EMBL/GenBank/DDBJ whole genome shotgun (WGS) entry which is preliminary data.</text>
</comment>
<feature type="region of interest" description="Disordered" evidence="1">
    <location>
        <begin position="59"/>
        <end position="114"/>
    </location>
</feature>
<name>A0A0X3VDQ3_STRVO</name>
<gene>
    <name evidence="2" type="ORF">ADL28_44220</name>
</gene>
<dbReference type="Proteomes" id="UP000053413">
    <property type="component" value="Unassembled WGS sequence"/>
</dbReference>
<feature type="region of interest" description="Disordered" evidence="1">
    <location>
        <begin position="272"/>
        <end position="292"/>
    </location>
</feature>
<feature type="region of interest" description="Disordered" evidence="1">
    <location>
        <begin position="31"/>
        <end position="50"/>
    </location>
</feature>
<sequence length="292" mass="30118">MLTPTELRAAVERRLDEAGRAWLDRALTEAANTGPQADDSGGGPGPARWELDFASAGRHVRTARPATAQPATTRPATAPTATTGQSAATGHPATVPPDASAAPPAATAPPDALAGAATPAEDLAPHDLPDAARILILHAADADAPTAARLYAQGTAAERRAVLLALPHLALFTGPDAVPLVEDALRTNDTRLVAAAVGPYAARHLSPHSWRQAVLKCLFTGVPLTAVAAWERRARGDAELARMLTDYAGERTAAGRPVPADLDRVLALTSRTAATSPTATTAPTRALTREES</sequence>
<evidence type="ECO:0008006" key="4">
    <source>
        <dbReference type="Google" id="ProtNLM"/>
    </source>
</evidence>
<dbReference type="AlphaFoldDB" id="A0A0X3VDQ3"/>
<feature type="compositionally biased region" description="Low complexity" evidence="1">
    <location>
        <begin position="63"/>
        <end position="114"/>
    </location>
</feature>
<evidence type="ECO:0000256" key="1">
    <source>
        <dbReference type="SAM" id="MobiDB-lite"/>
    </source>
</evidence>
<evidence type="ECO:0000313" key="3">
    <source>
        <dbReference type="Proteomes" id="UP000053413"/>
    </source>
</evidence>
<dbReference type="EMBL" id="LLZJ01000432">
    <property type="protein sequence ID" value="KUL42943.1"/>
    <property type="molecule type" value="Genomic_DNA"/>
</dbReference>
<organism evidence="2 3">
    <name type="scientific">Streptomyces violaceusniger</name>
    <dbReference type="NCBI Taxonomy" id="68280"/>
    <lineage>
        <taxon>Bacteria</taxon>
        <taxon>Bacillati</taxon>
        <taxon>Actinomycetota</taxon>
        <taxon>Actinomycetes</taxon>
        <taxon>Kitasatosporales</taxon>
        <taxon>Streptomycetaceae</taxon>
        <taxon>Streptomyces</taxon>
        <taxon>Streptomyces violaceusniger group</taxon>
    </lineage>
</organism>
<dbReference type="NCBIfam" id="NF035938">
    <property type="entry name" value="EboA_domain"/>
    <property type="match status" value="1"/>
</dbReference>
<proteinExistence type="predicted"/>